<dbReference type="Pfam" id="PF18299">
    <property type="entry name" value="R2K_2"/>
    <property type="match status" value="1"/>
</dbReference>
<dbReference type="Proteomes" id="UP000570474">
    <property type="component" value="Unassembled WGS sequence"/>
</dbReference>
<accession>A0A847S0Q5</accession>
<proteinExistence type="predicted"/>
<organism evidence="2 3">
    <name type="scientific">Chitinophaga varians</name>
    <dbReference type="NCBI Taxonomy" id="2202339"/>
    <lineage>
        <taxon>Bacteria</taxon>
        <taxon>Pseudomonadati</taxon>
        <taxon>Bacteroidota</taxon>
        <taxon>Chitinophagia</taxon>
        <taxon>Chitinophagales</taxon>
        <taxon>Chitinophagaceae</taxon>
        <taxon>Chitinophaga</taxon>
    </lineage>
</organism>
<evidence type="ECO:0000313" key="2">
    <source>
        <dbReference type="EMBL" id="NLR66975.1"/>
    </source>
</evidence>
<evidence type="ECO:0000313" key="3">
    <source>
        <dbReference type="Proteomes" id="UP000570474"/>
    </source>
</evidence>
<protein>
    <submittedName>
        <fullName evidence="2">ATP-grasp domain-containing protein</fullName>
    </submittedName>
</protein>
<reference evidence="2 3" key="1">
    <citation type="submission" date="2020-04" db="EMBL/GenBank/DDBJ databases">
        <authorList>
            <person name="Yin C."/>
        </authorList>
    </citation>
    <scope>NUCLEOTIDE SEQUENCE [LARGE SCALE GENOMIC DNA]</scope>
    <source>
        <strain evidence="2 3">Ae27</strain>
    </source>
</reference>
<gene>
    <name evidence="2" type="ORF">HGH92_21890</name>
</gene>
<dbReference type="AlphaFoldDB" id="A0A847S0Q5"/>
<feature type="domain" description="ATP-grasp" evidence="1">
    <location>
        <begin position="84"/>
        <end position="227"/>
    </location>
</feature>
<comment type="caution">
    <text evidence="2">The sequence shown here is derived from an EMBL/GenBank/DDBJ whole genome shotgun (WGS) entry which is preliminary data.</text>
</comment>
<evidence type="ECO:0000259" key="1">
    <source>
        <dbReference type="Pfam" id="PF18299"/>
    </source>
</evidence>
<name>A0A847S0Q5_9BACT</name>
<sequence>MLPILLIPEKTDVELDAVAAAWADRGGEVRRLGKYWVRDETIAGRPVAVYGNQAFAFVLAQLYGAELLSPDDTLITRLGVRWSRRTISLREAGALRETDFPIFVKPVIPKMFRPGIFNTLADFREATGTLPPEEAVMMSSVVSPIIAEARCFVLNGQVKDIALYEGEADLFAGEAFVNAFLQHHAGDLPAAVVVDIACSPQTGWFVLEFNASWGAGLNSCDAALVVDCITAATVPA</sequence>
<keyword evidence="3" id="KW-1185">Reference proteome</keyword>
<dbReference type="InterPro" id="IPR041261">
    <property type="entry name" value="R2K_2"/>
</dbReference>
<dbReference type="EMBL" id="JABAIA010000002">
    <property type="protein sequence ID" value="NLR66975.1"/>
    <property type="molecule type" value="Genomic_DNA"/>
</dbReference>
<dbReference type="RefSeq" id="WP_168872872.1">
    <property type="nucleotide sequence ID" value="NZ_JABAIA010000002.1"/>
</dbReference>